<keyword evidence="3" id="KW-1185">Reference proteome</keyword>
<evidence type="ECO:0000256" key="1">
    <source>
        <dbReference type="SAM" id="MobiDB-lite"/>
    </source>
</evidence>
<feature type="compositionally biased region" description="Basic and acidic residues" evidence="1">
    <location>
        <begin position="64"/>
        <end position="78"/>
    </location>
</feature>
<comment type="caution">
    <text evidence="2">The sequence shown here is derived from an EMBL/GenBank/DDBJ whole genome shotgun (WGS) entry which is preliminary data.</text>
</comment>
<gene>
    <name evidence="2" type="ORF">GCM10012286_61090</name>
</gene>
<name>A0ABQ2MKF9_9ACTN</name>
<sequence length="99" mass="10726">MSWPSSAADARHLEPPGWYKSSPVRLTHSDICPSACSFNRLRTLNDGHSKELRGQTATFGTLREGADTAQKARADASARRAPTRPPPAPDQLSQEACPI</sequence>
<feature type="region of interest" description="Disordered" evidence="1">
    <location>
        <begin position="48"/>
        <end position="99"/>
    </location>
</feature>
<evidence type="ECO:0000313" key="3">
    <source>
        <dbReference type="Proteomes" id="UP000656881"/>
    </source>
</evidence>
<reference evidence="3" key="1">
    <citation type="journal article" date="2019" name="Int. J. Syst. Evol. Microbiol.">
        <title>The Global Catalogue of Microorganisms (GCM) 10K type strain sequencing project: providing services to taxonomists for standard genome sequencing and annotation.</title>
        <authorList>
            <consortium name="The Broad Institute Genomics Platform"/>
            <consortium name="The Broad Institute Genome Sequencing Center for Infectious Disease"/>
            <person name="Wu L."/>
            <person name="Ma J."/>
        </authorList>
    </citation>
    <scope>NUCLEOTIDE SEQUENCE [LARGE SCALE GENOMIC DNA]</scope>
    <source>
        <strain evidence="3">CGMCC 4.7349</strain>
    </source>
</reference>
<accession>A0ABQ2MKF9</accession>
<proteinExistence type="predicted"/>
<feature type="region of interest" description="Disordered" evidence="1">
    <location>
        <begin position="1"/>
        <end position="24"/>
    </location>
</feature>
<dbReference type="EMBL" id="BMNG01000014">
    <property type="protein sequence ID" value="GGO53500.1"/>
    <property type="molecule type" value="Genomic_DNA"/>
</dbReference>
<protein>
    <submittedName>
        <fullName evidence="2">Uncharacterized protein</fullName>
    </submittedName>
</protein>
<organism evidence="2 3">
    <name type="scientific">Streptomyces lasiicapitis</name>
    <dbReference type="NCBI Taxonomy" id="1923961"/>
    <lineage>
        <taxon>Bacteria</taxon>
        <taxon>Bacillati</taxon>
        <taxon>Actinomycetota</taxon>
        <taxon>Actinomycetes</taxon>
        <taxon>Kitasatosporales</taxon>
        <taxon>Streptomycetaceae</taxon>
        <taxon>Streptomyces</taxon>
    </lineage>
</organism>
<evidence type="ECO:0000313" key="2">
    <source>
        <dbReference type="EMBL" id="GGO53500.1"/>
    </source>
</evidence>
<dbReference type="Proteomes" id="UP000656881">
    <property type="component" value="Unassembled WGS sequence"/>
</dbReference>